<evidence type="ECO:0000256" key="5">
    <source>
        <dbReference type="ARBA" id="ARBA00022989"/>
    </source>
</evidence>
<keyword evidence="3" id="KW-1003">Cell membrane</keyword>
<evidence type="ECO:0000256" key="1">
    <source>
        <dbReference type="ARBA" id="ARBA00004651"/>
    </source>
</evidence>
<evidence type="ECO:0000256" key="6">
    <source>
        <dbReference type="ARBA" id="ARBA00023136"/>
    </source>
</evidence>
<dbReference type="CDD" id="cd06261">
    <property type="entry name" value="TM_PBP2"/>
    <property type="match status" value="1"/>
</dbReference>
<reference evidence="9 10" key="1">
    <citation type="submission" date="2018-01" db="EMBL/GenBank/DDBJ databases">
        <authorList>
            <person name="Gaut B.S."/>
            <person name="Morton B.R."/>
            <person name="Clegg M.T."/>
            <person name="Duvall M.R."/>
        </authorList>
    </citation>
    <scope>NUCLEOTIDE SEQUENCE [LARGE SCALE GENOMIC DNA]</scope>
    <source>
        <strain evidence="9">GP69</strain>
    </source>
</reference>
<keyword evidence="6 7" id="KW-0472">Membrane</keyword>
<dbReference type="SUPFAM" id="SSF161098">
    <property type="entry name" value="MetI-like"/>
    <property type="match status" value="1"/>
</dbReference>
<sequence length="320" mass="35923">MQREKETIVLGQEKGQIEKETNGKRGKLSLQVHYWLMVLPGFVWIFLFSVVPMVGIIMAFEDFSPSRGWFGSEWVGLENFEYLWRLSDARRVLKNTLIIAGGKLFLNLVIPIVFAILLNEVVNLRFKKAVQTIVYLPHFISWVILANIMSNIFGYQGVVNAVLGMFGTEPVVFMGEADIFRQLLIGTDVWKEFGYGAVIYLAALTSIDPNLYEAASIDGAGRWKLIRYITLPSLIPTVVLMGTLSLGSILNGGFDQVFNMYNASVYSTADIIDTWVYRIGLVNVQYSLASCAGLLKSVVSLVLISVSYLLAHKFADYRIF</sequence>
<comment type="similarity">
    <text evidence="7">Belongs to the binding-protein-dependent transport system permease family.</text>
</comment>
<dbReference type="GO" id="GO:0005886">
    <property type="term" value="C:plasma membrane"/>
    <property type="evidence" value="ECO:0007669"/>
    <property type="project" value="UniProtKB-SubCell"/>
</dbReference>
<keyword evidence="4 7" id="KW-0812">Transmembrane</keyword>
<name>A0A2K4ZBD5_9FIRM</name>
<dbReference type="PANTHER" id="PTHR43227">
    <property type="entry name" value="BLL4140 PROTEIN"/>
    <property type="match status" value="1"/>
</dbReference>
<feature type="transmembrane region" description="Helical" evidence="7">
    <location>
        <begin position="193"/>
        <end position="213"/>
    </location>
</feature>
<dbReference type="Proteomes" id="UP000236311">
    <property type="component" value="Unassembled WGS sequence"/>
</dbReference>
<dbReference type="InterPro" id="IPR000515">
    <property type="entry name" value="MetI-like"/>
</dbReference>
<gene>
    <name evidence="9" type="primary">yteP_7</name>
    <name evidence="9" type="ORF">AMURIS_00477</name>
</gene>
<organism evidence="9 10">
    <name type="scientific">Acetatifactor muris</name>
    <dbReference type="NCBI Taxonomy" id="879566"/>
    <lineage>
        <taxon>Bacteria</taxon>
        <taxon>Bacillati</taxon>
        <taxon>Bacillota</taxon>
        <taxon>Clostridia</taxon>
        <taxon>Lachnospirales</taxon>
        <taxon>Lachnospiraceae</taxon>
        <taxon>Acetatifactor</taxon>
    </lineage>
</organism>
<evidence type="ECO:0000256" key="4">
    <source>
        <dbReference type="ARBA" id="ARBA00022692"/>
    </source>
</evidence>
<comment type="subcellular location">
    <subcellularLocation>
        <location evidence="1 7">Cell membrane</location>
        <topology evidence="1 7">Multi-pass membrane protein</topology>
    </subcellularLocation>
</comment>
<keyword evidence="2 7" id="KW-0813">Transport</keyword>
<feature type="transmembrane region" description="Helical" evidence="7">
    <location>
        <begin position="225"/>
        <end position="250"/>
    </location>
</feature>
<evidence type="ECO:0000256" key="2">
    <source>
        <dbReference type="ARBA" id="ARBA00022448"/>
    </source>
</evidence>
<proteinExistence type="inferred from homology"/>
<protein>
    <submittedName>
        <fullName evidence="9">Putative multiple-sugar transport system permease YteP</fullName>
    </submittedName>
</protein>
<accession>A0A2K4ZBD5</accession>
<dbReference type="EMBL" id="OFSM01000002">
    <property type="protein sequence ID" value="SOY27772.1"/>
    <property type="molecule type" value="Genomic_DNA"/>
</dbReference>
<dbReference type="RefSeq" id="WP_330405994.1">
    <property type="nucleotide sequence ID" value="NZ_JANJZD010000002.1"/>
</dbReference>
<feature type="transmembrane region" description="Helical" evidence="7">
    <location>
        <begin position="139"/>
        <end position="158"/>
    </location>
</feature>
<dbReference type="InterPro" id="IPR035906">
    <property type="entry name" value="MetI-like_sf"/>
</dbReference>
<evidence type="ECO:0000256" key="3">
    <source>
        <dbReference type="ARBA" id="ARBA00022475"/>
    </source>
</evidence>
<feature type="transmembrane region" description="Helical" evidence="7">
    <location>
        <begin position="97"/>
        <end position="118"/>
    </location>
</feature>
<evidence type="ECO:0000256" key="7">
    <source>
        <dbReference type="RuleBase" id="RU363032"/>
    </source>
</evidence>
<dbReference type="AlphaFoldDB" id="A0A2K4ZBD5"/>
<evidence type="ECO:0000259" key="8">
    <source>
        <dbReference type="PROSITE" id="PS50928"/>
    </source>
</evidence>
<keyword evidence="9" id="KW-0762">Sugar transport</keyword>
<keyword evidence="10" id="KW-1185">Reference proteome</keyword>
<dbReference type="Pfam" id="PF00528">
    <property type="entry name" value="BPD_transp_1"/>
    <property type="match status" value="1"/>
</dbReference>
<feature type="transmembrane region" description="Helical" evidence="7">
    <location>
        <begin position="34"/>
        <end position="60"/>
    </location>
</feature>
<dbReference type="PROSITE" id="PS50928">
    <property type="entry name" value="ABC_TM1"/>
    <property type="match status" value="1"/>
</dbReference>
<dbReference type="InterPro" id="IPR050809">
    <property type="entry name" value="UgpAE/MalFG_permease"/>
</dbReference>
<dbReference type="Gene3D" id="1.10.3720.10">
    <property type="entry name" value="MetI-like"/>
    <property type="match status" value="1"/>
</dbReference>
<evidence type="ECO:0000313" key="10">
    <source>
        <dbReference type="Proteomes" id="UP000236311"/>
    </source>
</evidence>
<dbReference type="GO" id="GO:0055085">
    <property type="term" value="P:transmembrane transport"/>
    <property type="evidence" value="ECO:0007669"/>
    <property type="project" value="InterPro"/>
</dbReference>
<dbReference type="PANTHER" id="PTHR43227:SF11">
    <property type="entry name" value="BLL4140 PROTEIN"/>
    <property type="match status" value="1"/>
</dbReference>
<keyword evidence="5 7" id="KW-1133">Transmembrane helix</keyword>
<feature type="transmembrane region" description="Helical" evidence="7">
    <location>
        <begin position="286"/>
        <end position="311"/>
    </location>
</feature>
<evidence type="ECO:0000313" key="9">
    <source>
        <dbReference type="EMBL" id="SOY27772.1"/>
    </source>
</evidence>
<feature type="domain" description="ABC transmembrane type-1" evidence="8">
    <location>
        <begin position="93"/>
        <end position="307"/>
    </location>
</feature>